<keyword evidence="1" id="KW-0812">Transmembrane</keyword>
<dbReference type="Proteomes" id="UP000282423">
    <property type="component" value="Unassembled WGS sequence"/>
</dbReference>
<accession>A0A420W3S6</accession>
<evidence type="ECO:0000313" key="3">
    <source>
        <dbReference type="Proteomes" id="UP000282423"/>
    </source>
</evidence>
<sequence>MELKTTRNLRQLIASFQLALMSLIIISGVVFMHKEVKSTGEIVMHTHPYDFTKKEKPQETDDQIDYLNVIYQNTYVQTEFIVLELPAPKEIQTTNYSSICPEVARISTSPYYLRGPPRLA</sequence>
<dbReference type="AlphaFoldDB" id="A0A420W3S6"/>
<organism evidence="2 3">
    <name type="scientific">Sphingobacterium puteale</name>
    <dbReference type="NCBI Taxonomy" id="2420510"/>
    <lineage>
        <taxon>Bacteria</taxon>
        <taxon>Pseudomonadati</taxon>
        <taxon>Bacteroidota</taxon>
        <taxon>Sphingobacteriia</taxon>
        <taxon>Sphingobacteriales</taxon>
        <taxon>Sphingobacteriaceae</taxon>
        <taxon>Sphingobacterium</taxon>
    </lineage>
</organism>
<name>A0A420W3S6_9SPHI</name>
<reference evidence="2 3" key="1">
    <citation type="submission" date="2018-10" db="EMBL/GenBank/DDBJ databases">
        <title>Sphingobacterium sp. M05W1-28.</title>
        <authorList>
            <person name="Cai H."/>
        </authorList>
    </citation>
    <scope>NUCLEOTIDE SEQUENCE [LARGE SCALE GENOMIC DNA]</scope>
    <source>
        <strain evidence="2 3">M05W1-28</strain>
    </source>
</reference>
<dbReference type="RefSeq" id="WP_121120571.1">
    <property type="nucleotide sequence ID" value="NZ_RBWS01000001.1"/>
</dbReference>
<dbReference type="EMBL" id="RBWS01000001">
    <property type="protein sequence ID" value="RKO73236.1"/>
    <property type="molecule type" value="Genomic_DNA"/>
</dbReference>
<keyword evidence="1" id="KW-0472">Membrane</keyword>
<comment type="caution">
    <text evidence="2">The sequence shown here is derived from an EMBL/GenBank/DDBJ whole genome shotgun (WGS) entry which is preliminary data.</text>
</comment>
<feature type="transmembrane region" description="Helical" evidence="1">
    <location>
        <begin position="12"/>
        <end position="32"/>
    </location>
</feature>
<evidence type="ECO:0000256" key="1">
    <source>
        <dbReference type="SAM" id="Phobius"/>
    </source>
</evidence>
<proteinExistence type="predicted"/>
<protein>
    <submittedName>
        <fullName evidence="2">Uncharacterized protein</fullName>
    </submittedName>
</protein>
<keyword evidence="3" id="KW-1185">Reference proteome</keyword>
<keyword evidence="1" id="KW-1133">Transmembrane helix</keyword>
<gene>
    <name evidence="2" type="ORF">D7322_00740</name>
</gene>
<evidence type="ECO:0000313" key="2">
    <source>
        <dbReference type="EMBL" id="RKO73236.1"/>
    </source>
</evidence>
<dbReference type="OrthoDB" id="1121875at2"/>